<comment type="catalytic activity">
    <reaction evidence="5">
        <text>glucuronate acceptor + UDP-alpha-D-glucuronate = acceptor beta-D-glucuronoside + UDP + H(+)</text>
        <dbReference type="Rhea" id="RHEA:21032"/>
        <dbReference type="ChEBI" id="CHEBI:15378"/>
        <dbReference type="ChEBI" id="CHEBI:58052"/>
        <dbReference type="ChEBI" id="CHEBI:58223"/>
        <dbReference type="ChEBI" id="CHEBI:132367"/>
        <dbReference type="ChEBI" id="CHEBI:132368"/>
        <dbReference type="EC" id="2.4.1.17"/>
    </reaction>
</comment>
<dbReference type="AlphaFoldDB" id="A0A5E4M2Y7"/>
<sequence>MRPLCWLLLSGLIAVGERRAADAANILAITPIAAASHWNVMSSVLDVLVNRGHKITVVSPFPRKTPHENYTTIDVSKLVPFAIASPWDTVINVYKPSTMCIKFLNTCQQHMCHTAFGHPDLQNALRTRAYDLVITELLASRCDSYLASQLGIPHVAFVSSQMLTWYQDSFDNPSNPAYITTLNSPYPKPETFVQRFWNVIDYVRVYSYFKYVDVMATAIGRQYFGKNQPDVETIIRNISVVFLNTHSSFDLHKPLAANFKEIGGIHLKPAKPLPADLQEFIESAEHGVIYFNLGSVVRMEDMPIDLQNGIKEGFAGLPQKILWKLESNSTLYNQPKNVYTRKWYPQYDVIRHPNVKLFITHGGNSGVIEAISAGIPVLGIPIFFDQPRNLELFEHWGSGLWEDYSNFTKESFVGKIKKILGDPRFKENAVKLSNRFHDRPISPQETVAYWTEYVLRHNGAHHLKSQAINTNWFEYFSLDFLVLVSVLTTSLLYFLYNIMSIVKFW</sequence>
<evidence type="ECO:0000256" key="2">
    <source>
        <dbReference type="ARBA" id="ARBA00022676"/>
    </source>
</evidence>
<comment type="similarity">
    <text evidence="1 4">Belongs to the UDP-glycosyltransferase family.</text>
</comment>
<dbReference type="InterPro" id="IPR035595">
    <property type="entry name" value="UDP_glycos_trans_CS"/>
</dbReference>
<dbReference type="InterPro" id="IPR050271">
    <property type="entry name" value="UDP-glycosyltransferase"/>
</dbReference>
<dbReference type="PANTHER" id="PTHR48043">
    <property type="entry name" value="EG:EG0003.4 PROTEIN-RELATED"/>
    <property type="match status" value="1"/>
</dbReference>
<evidence type="ECO:0000313" key="7">
    <source>
        <dbReference type="Proteomes" id="UP000325440"/>
    </source>
</evidence>
<dbReference type="GO" id="GO:0015020">
    <property type="term" value="F:glucuronosyltransferase activity"/>
    <property type="evidence" value="ECO:0007669"/>
    <property type="project" value="UniProtKB-EC"/>
</dbReference>
<dbReference type="EC" id="2.4.1.17" evidence="5"/>
<dbReference type="PROSITE" id="PS00375">
    <property type="entry name" value="UDPGT"/>
    <property type="match status" value="1"/>
</dbReference>
<dbReference type="Gene3D" id="3.40.50.2000">
    <property type="entry name" value="Glycogen Phosphorylase B"/>
    <property type="match status" value="2"/>
</dbReference>
<organism evidence="6 7">
    <name type="scientific">Cinara cedri</name>
    <dbReference type="NCBI Taxonomy" id="506608"/>
    <lineage>
        <taxon>Eukaryota</taxon>
        <taxon>Metazoa</taxon>
        <taxon>Ecdysozoa</taxon>
        <taxon>Arthropoda</taxon>
        <taxon>Hexapoda</taxon>
        <taxon>Insecta</taxon>
        <taxon>Pterygota</taxon>
        <taxon>Neoptera</taxon>
        <taxon>Paraneoptera</taxon>
        <taxon>Hemiptera</taxon>
        <taxon>Sternorrhyncha</taxon>
        <taxon>Aphidomorpha</taxon>
        <taxon>Aphidoidea</taxon>
        <taxon>Aphididae</taxon>
        <taxon>Lachninae</taxon>
        <taxon>Cinara</taxon>
    </lineage>
</organism>
<evidence type="ECO:0000313" key="6">
    <source>
        <dbReference type="EMBL" id="VVC25654.1"/>
    </source>
</evidence>
<comment type="subcellular location">
    <subcellularLocation>
        <location evidence="5">Membrane</location>
        <topology evidence="5">Single-pass membrane protein</topology>
    </subcellularLocation>
</comment>
<dbReference type="OrthoDB" id="5835829at2759"/>
<keyword evidence="5" id="KW-1133">Transmembrane helix</keyword>
<dbReference type="FunFam" id="3.40.50.2000:FF:000021">
    <property type="entry name" value="UDP-glucuronosyltransferase"/>
    <property type="match status" value="1"/>
</dbReference>
<feature type="chain" id="PRO_5023061239" description="UDP-glucuronosyltransferase" evidence="5">
    <location>
        <begin position="24"/>
        <end position="505"/>
    </location>
</feature>
<dbReference type="GO" id="GO:0016020">
    <property type="term" value="C:membrane"/>
    <property type="evidence" value="ECO:0007669"/>
    <property type="project" value="UniProtKB-SubCell"/>
</dbReference>
<keyword evidence="3 4" id="KW-0808">Transferase</keyword>
<dbReference type="CDD" id="cd03784">
    <property type="entry name" value="GT1_Gtf-like"/>
    <property type="match status" value="1"/>
</dbReference>
<proteinExistence type="inferred from homology"/>
<accession>A0A5E4M2Y7</accession>
<evidence type="ECO:0000256" key="3">
    <source>
        <dbReference type="ARBA" id="ARBA00022679"/>
    </source>
</evidence>
<protein>
    <recommendedName>
        <fullName evidence="5">UDP-glucuronosyltransferase</fullName>
        <ecNumber evidence="5">2.4.1.17</ecNumber>
    </recommendedName>
</protein>
<keyword evidence="5" id="KW-0732">Signal</keyword>
<keyword evidence="7" id="KW-1185">Reference proteome</keyword>
<keyword evidence="5" id="KW-0812">Transmembrane</keyword>
<evidence type="ECO:0000256" key="4">
    <source>
        <dbReference type="RuleBase" id="RU003718"/>
    </source>
</evidence>
<dbReference type="EMBL" id="CABPRJ010000017">
    <property type="protein sequence ID" value="VVC25654.1"/>
    <property type="molecule type" value="Genomic_DNA"/>
</dbReference>
<gene>
    <name evidence="6" type="ORF">CINCED_3A015810</name>
</gene>
<evidence type="ECO:0000256" key="1">
    <source>
        <dbReference type="ARBA" id="ARBA00009995"/>
    </source>
</evidence>
<dbReference type="InterPro" id="IPR002213">
    <property type="entry name" value="UDP_glucos_trans"/>
</dbReference>
<name>A0A5E4M2Y7_9HEMI</name>
<dbReference type="Pfam" id="PF00201">
    <property type="entry name" value="UDPGT"/>
    <property type="match status" value="1"/>
</dbReference>
<dbReference type="PANTHER" id="PTHR48043:SF145">
    <property type="entry name" value="FI06409P-RELATED"/>
    <property type="match status" value="1"/>
</dbReference>
<dbReference type="SUPFAM" id="SSF53756">
    <property type="entry name" value="UDP-Glycosyltransferase/glycogen phosphorylase"/>
    <property type="match status" value="1"/>
</dbReference>
<dbReference type="Proteomes" id="UP000325440">
    <property type="component" value="Unassembled WGS sequence"/>
</dbReference>
<keyword evidence="5" id="KW-0472">Membrane</keyword>
<evidence type="ECO:0000256" key="5">
    <source>
        <dbReference type="RuleBase" id="RU362059"/>
    </source>
</evidence>
<keyword evidence="2 4" id="KW-0328">Glycosyltransferase</keyword>
<reference evidence="6 7" key="1">
    <citation type="submission" date="2019-08" db="EMBL/GenBank/DDBJ databases">
        <authorList>
            <person name="Alioto T."/>
            <person name="Alioto T."/>
            <person name="Gomez Garrido J."/>
        </authorList>
    </citation>
    <scope>NUCLEOTIDE SEQUENCE [LARGE SCALE GENOMIC DNA]</scope>
</reference>
<feature type="transmembrane region" description="Helical" evidence="5">
    <location>
        <begin position="472"/>
        <end position="496"/>
    </location>
</feature>
<feature type="signal peptide" evidence="5">
    <location>
        <begin position="1"/>
        <end position="23"/>
    </location>
</feature>